<reference evidence="2 3" key="1">
    <citation type="submission" date="2016-08" db="EMBL/GenBank/DDBJ databases">
        <title>Genome sequence of Clavibacter michiganensis subsp. michiganensis strain CASJ007.</title>
        <authorList>
            <person name="Thapa S.P."/>
            <person name="Coaker G."/>
        </authorList>
    </citation>
    <scope>NUCLEOTIDE SEQUENCE [LARGE SCALE GENOMIC DNA]</scope>
    <source>
        <strain evidence="2">CASJ007</strain>
    </source>
</reference>
<evidence type="ECO:0000313" key="2">
    <source>
        <dbReference type="EMBL" id="OUE02330.1"/>
    </source>
</evidence>
<accession>A0A251XH14</accession>
<name>A0A251XH14_CLAMM</name>
<dbReference type="AlphaFoldDB" id="A0A251XH14"/>
<feature type="region of interest" description="Disordered" evidence="1">
    <location>
        <begin position="44"/>
        <end position="63"/>
    </location>
</feature>
<comment type="caution">
    <text evidence="2">The sequence shown here is derived from an EMBL/GenBank/DDBJ whole genome shotgun (WGS) entry which is preliminary data.</text>
</comment>
<dbReference type="EMBL" id="MDHH01000002">
    <property type="protein sequence ID" value="OUE02330.1"/>
    <property type="molecule type" value="Genomic_DNA"/>
</dbReference>
<keyword evidence="3" id="KW-1185">Reference proteome</keyword>
<evidence type="ECO:0000256" key="1">
    <source>
        <dbReference type="SAM" id="MobiDB-lite"/>
    </source>
</evidence>
<proteinExistence type="predicted"/>
<protein>
    <submittedName>
        <fullName evidence="2">Uncharacterized protein</fullName>
    </submittedName>
</protein>
<organism evidence="2 3">
    <name type="scientific">Clavibacter michiganensis subsp. michiganensis</name>
    <dbReference type="NCBI Taxonomy" id="33013"/>
    <lineage>
        <taxon>Bacteria</taxon>
        <taxon>Bacillati</taxon>
        <taxon>Actinomycetota</taxon>
        <taxon>Actinomycetes</taxon>
        <taxon>Micrococcales</taxon>
        <taxon>Microbacteriaceae</taxon>
        <taxon>Clavibacter</taxon>
    </lineage>
</organism>
<evidence type="ECO:0000313" key="3">
    <source>
        <dbReference type="Proteomes" id="UP000195062"/>
    </source>
</evidence>
<gene>
    <name evidence="2" type="ORF">CMMCAS07_09960</name>
</gene>
<dbReference type="Proteomes" id="UP000195062">
    <property type="component" value="Unassembled WGS sequence"/>
</dbReference>
<sequence>MLGSFSALCGGVGVEEPSISFSSPPVVSWFASLMVVPPRVVPPTLLATGDTGRVPGSPATPGG</sequence>